<dbReference type="InterPro" id="IPR047923">
    <property type="entry name" value="ArpA-like"/>
</dbReference>
<dbReference type="InterPro" id="IPR050109">
    <property type="entry name" value="HTH-type_TetR-like_transc_reg"/>
</dbReference>
<reference evidence="6 7" key="1">
    <citation type="submission" date="2016-12" db="EMBL/GenBank/DDBJ databases">
        <title>Genome Mining:The Detection of Biosynthetic Gene Clusters to Aid in the Expression of Curamycin A produced by Streptomyces sp. strain CZA14.</title>
        <authorList>
            <person name="Durrell K.A."/>
            <person name="Kirby B.M."/>
            <person name="Khan W."/>
            <person name="Mthethwa T."/>
            <person name="Le Roes-Hill M."/>
        </authorList>
    </citation>
    <scope>NUCLEOTIDE SEQUENCE [LARGE SCALE GENOMIC DNA]</scope>
    <source>
        <strain evidence="6 7">CZA14</strain>
    </source>
</reference>
<evidence type="ECO:0000313" key="6">
    <source>
        <dbReference type="EMBL" id="OSZ58957.1"/>
    </source>
</evidence>
<dbReference type="InterPro" id="IPR036271">
    <property type="entry name" value="Tet_transcr_reg_TetR-rel_C_sf"/>
</dbReference>
<dbReference type="PANTHER" id="PTHR30055:SF234">
    <property type="entry name" value="HTH-TYPE TRANSCRIPTIONAL REGULATOR BETI"/>
    <property type="match status" value="1"/>
</dbReference>
<keyword evidence="3" id="KW-0804">Transcription</keyword>
<dbReference type="PROSITE" id="PS01081">
    <property type="entry name" value="HTH_TETR_1"/>
    <property type="match status" value="1"/>
</dbReference>
<dbReference type="NCBIfam" id="NF041196">
    <property type="entry name" value="ScbR_bind_reg"/>
    <property type="match status" value="1"/>
</dbReference>
<feature type="DNA-binding region" description="H-T-H motif" evidence="4">
    <location>
        <begin position="31"/>
        <end position="50"/>
    </location>
</feature>
<evidence type="ECO:0000313" key="7">
    <source>
        <dbReference type="Proteomes" id="UP000194266"/>
    </source>
</evidence>
<dbReference type="PANTHER" id="PTHR30055">
    <property type="entry name" value="HTH-TYPE TRANSCRIPTIONAL REGULATOR RUTR"/>
    <property type="match status" value="1"/>
</dbReference>
<comment type="caution">
    <text evidence="6">The sequence shown here is derived from an EMBL/GenBank/DDBJ whole genome shotgun (WGS) entry which is preliminary data.</text>
</comment>
<dbReference type="Proteomes" id="UP000194266">
    <property type="component" value="Unassembled WGS sequence"/>
</dbReference>
<evidence type="ECO:0000256" key="3">
    <source>
        <dbReference type="ARBA" id="ARBA00023163"/>
    </source>
</evidence>
<evidence type="ECO:0000256" key="1">
    <source>
        <dbReference type="ARBA" id="ARBA00023015"/>
    </source>
</evidence>
<evidence type="ECO:0000256" key="4">
    <source>
        <dbReference type="PROSITE-ProRule" id="PRU00335"/>
    </source>
</evidence>
<keyword evidence="7" id="KW-1185">Reference proteome</keyword>
<dbReference type="InterPro" id="IPR001647">
    <property type="entry name" value="HTH_TetR"/>
</dbReference>
<dbReference type="EMBL" id="MRYD01000096">
    <property type="protein sequence ID" value="OSZ58957.1"/>
    <property type="molecule type" value="Genomic_DNA"/>
</dbReference>
<accession>A0ABX3YGR6</accession>
<dbReference type="PROSITE" id="PS50977">
    <property type="entry name" value="HTH_TETR_2"/>
    <property type="match status" value="1"/>
</dbReference>
<dbReference type="SUPFAM" id="SSF48498">
    <property type="entry name" value="Tetracyclin repressor-like, C-terminal domain"/>
    <property type="match status" value="1"/>
</dbReference>
<gene>
    <name evidence="6" type="ORF">OQI_18850</name>
</gene>
<dbReference type="InterPro" id="IPR023772">
    <property type="entry name" value="DNA-bd_HTH_TetR-type_CS"/>
</dbReference>
<dbReference type="Gene3D" id="1.10.357.10">
    <property type="entry name" value="Tetracycline Repressor, domain 2"/>
    <property type="match status" value="1"/>
</dbReference>
<dbReference type="InterPro" id="IPR009057">
    <property type="entry name" value="Homeodomain-like_sf"/>
</dbReference>
<keyword evidence="1" id="KW-0805">Transcription regulation</keyword>
<protein>
    <recommendedName>
        <fullName evidence="5">HTH tetR-type domain-containing protein</fullName>
    </recommendedName>
</protein>
<dbReference type="Pfam" id="PF00440">
    <property type="entry name" value="TetR_N"/>
    <property type="match status" value="1"/>
</dbReference>
<organism evidence="6 7">
    <name type="scientific">Streptomyces pharetrae CZA14</name>
    <dbReference type="NCBI Taxonomy" id="1144883"/>
    <lineage>
        <taxon>Bacteria</taxon>
        <taxon>Bacillati</taxon>
        <taxon>Actinomycetota</taxon>
        <taxon>Actinomycetes</taxon>
        <taxon>Kitasatosporales</taxon>
        <taxon>Streptomycetaceae</taxon>
        <taxon>Streptomyces</taxon>
    </lineage>
</organism>
<evidence type="ECO:0000259" key="5">
    <source>
        <dbReference type="PROSITE" id="PS50977"/>
    </source>
</evidence>
<keyword evidence="2 4" id="KW-0238">DNA-binding</keyword>
<sequence length="206" mass="22188">MVKQERAVRTRETLIRSAAEVFGREGFARASLTAISSLAGVSSGALHFHFESKAALADVVEAEALARLLAVTRTEPPAGASHVQLLVDITHRLAYELRSDVVLRTGFTLGSELSRPARTGLREHWRGWVEKELERAEAHGELRTEVAAQDVVTTVVAATVGLEGLGVRDAMWLSAATVSRLWRLLLPAVAPAALLADLQAGGTRPR</sequence>
<dbReference type="PRINTS" id="PR00455">
    <property type="entry name" value="HTHTETR"/>
</dbReference>
<name>A0ABX3YGR6_9ACTN</name>
<evidence type="ECO:0000256" key="2">
    <source>
        <dbReference type="ARBA" id="ARBA00023125"/>
    </source>
</evidence>
<dbReference type="SUPFAM" id="SSF46689">
    <property type="entry name" value="Homeodomain-like"/>
    <property type="match status" value="1"/>
</dbReference>
<feature type="domain" description="HTH tetR-type" evidence="5">
    <location>
        <begin position="8"/>
        <end position="68"/>
    </location>
</feature>
<proteinExistence type="predicted"/>